<dbReference type="OrthoDB" id="843225at2759"/>
<sequence>MAEVAEKKFTVIVAIDGSEQADHAFEFYIEHMHKSDHNLLLVHSAEPPFVSSQQAMYMSGELWEQMLAAEKDKVKKLEEKFANKMRANKISGRIKAVFSGRPGELIIDLAKEEGARMIVMGTRGMGTIRRTLLGSVSDYVLHHAHCPVIICRPEDKH</sequence>
<accession>A0A7I8W139</accession>
<organism evidence="3 4">
    <name type="scientific">Dimorphilus gyrociliatus</name>
    <dbReference type="NCBI Taxonomy" id="2664684"/>
    <lineage>
        <taxon>Eukaryota</taxon>
        <taxon>Metazoa</taxon>
        <taxon>Spiralia</taxon>
        <taxon>Lophotrochozoa</taxon>
        <taxon>Annelida</taxon>
        <taxon>Polychaeta</taxon>
        <taxon>Polychaeta incertae sedis</taxon>
        <taxon>Dinophilidae</taxon>
        <taxon>Dimorphilus</taxon>
    </lineage>
</organism>
<proteinExistence type="predicted"/>
<dbReference type="Pfam" id="PF00582">
    <property type="entry name" value="Usp"/>
    <property type="match status" value="1"/>
</dbReference>
<dbReference type="Gene3D" id="3.40.50.620">
    <property type="entry name" value="HUPs"/>
    <property type="match status" value="1"/>
</dbReference>
<dbReference type="PRINTS" id="PR01438">
    <property type="entry name" value="UNVRSLSTRESS"/>
</dbReference>
<dbReference type="InterPro" id="IPR006015">
    <property type="entry name" value="Universal_stress_UspA"/>
</dbReference>
<dbReference type="AlphaFoldDB" id="A0A7I8W139"/>
<keyword evidence="1" id="KW-0175">Coiled coil</keyword>
<feature type="domain" description="UspA" evidence="2">
    <location>
        <begin position="10"/>
        <end position="152"/>
    </location>
</feature>
<reference evidence="3 4" key="1">
    <citation type="submission" date="2020-08" db="EMBL/GenBank/DDBJ databases">
        <authorList>
            <person name="Hejnol A."/>
        </authorList>
    </citation>
    <scope>NUCLEOTIDE SEQUENCE [LARGE SCALE GENOMIC DNA]</scope>
</reference>
<evidence type="ECO:0000313" key="3">
    <source>
        <dbReference type="EMBL" id="CAD5121877.1"/>
    </source>
</evidence>
<name>A0A7I8W139_9ANNE</name>
<dbReference type="InterPro" id="IPR014729">
    <property type="entry name" value="Rossmann-like_a/b/a_fold"/>
</dbReference>
<dbReference type="EMBL" id="CAJFCJ010000015">
    <property type="protein sequence ID" value="CAD5121877.1"/>
    <property type="molecule type" value="Genomic_DNA"/>
</dbReference>
<keyword evidence="4" id="KW-1185">Reference proteome</keyword>
<evidence type="ECO:0000256" key="1">
    <source>
        <dbReference type="SAM" id="Coils"/>
    </source>
</evidence>
<dbReference type="PANTHER" id="PTHR46989:SF3">
    <property type="entry name" value="USPA DOMAIN-CONTAINING PROTEIN"/>
    <property type="match status" value="1"/>
</dbReference>
<comment type="caution">
    <text evidence="3">The sequence shown here is derived from an EMBL/GenBank/DDBJ whole genome shotgun (WGS) entry which is preliminary data.</text>
</comment>
<protein>
    <submittedName>
        <fullName evidence="3">DgyrCDS10339</fullName>
    </submittedName>
</protein>
<evidence type="ECO:0000313" key="4">
    <source>
        <dbReference type="Proteomes" id="UP000549394"/>
    </source>
</evidence>
<evidence type="ECO:0000259" key="2">
    <source>
        <dbReference type="Pfam" id="PF00582"/>
    </source>
</evidence>
<dbReference type="PANTHER" id="PTHR46989">
    <property type="entry name" value="USP DOMAIN-CONTAINING PROTEIN"/>
    <property type="match status" value="1"/>
</dbReference>
<dbReference type="CDD" id="cd23659">
    <property type="entry name" value="USP_At3g01520-like"/>
    <property type="match status" value="1"/>
</dbReference>
<dbReference type="SUPFAM" id="SSF52402">
    <property type="entry name" value="Adenine nucleotide alpha hydrolases-like"/>
    <property type="match status" value="1"/>
</dbReference>
<dbReference type="InterPro" id="IPR006016">
    <property type="entry name" value="UspA"/>
</dbReference>
<gene>
    <name evidence="3" type="ORF">DGYR_LOCUS9773</name>
</gene>
<feature type="coiled-coil region" evidence="1">
    <location>
        <begin position="60"/>
        <end position="87"/>
    </location>
</feature>
<dbReference type="Proteomes" id="UP000549394">
    <property type="component" value="Unassembled WGS sequence"/>
</dbReference>